<sequence>MKKVITQLKPYVPEKTLSELKAEKHLSKLVRLSANENPYGTSPDVKKAVIDWAYNQSNRYPDSDATQLRALISEKFSLDPQQLVFSVGLDEMIVMLSRVFLEPGDEEMISTPTFSEYALHAEIEEAVIKKIPILKSGQIDFAKMLASITQKTKLIWICNPNNPTGTVESVADIERFVAQVPKETMVLVDEAYIDFADGNSASAMKLTKKYPNIVVMRTFSKAYGLANFRVGYAVFSKEIAEEVQKTRLPYNVNSVAQVAAVAAFKDQAFVQDVVDKNRQQRQLLQQYFDENDIFHYPSQANFIFFKYPQADDLAEYLLKNGYLIRTGLAQDWLRITVGTDEDNQNIVSLFDRYRKIKKIIIIKSLSWYKK</sequence>
<dbReference type="InterPro" id="IPR015422">
    <property type="entry name" value="PyrdxlP-dep_Trfase_small"/>
</dbReference>
<dbReference type="PANTHER" id="PTHR43643:SF3">
    <property type="entry name" value="HISTIDINOL-PHOSPHATE AMINOTRANSFERASE"/>
    <property type="match status" value="1"/>
</dbReference>
<comment type="subunit">
    <text evidence="2 7">Homodimer.</text>
</comment>
<keyword evidence="7" id="KW-0028">Amino-acid biosynthesis</keyword>
<name>A0A0R1SAW3_9LACO</name>
<dbReference type="Proteomes" id="UP000051647">
    <property type="component" value="Unassembled WGS sequence"/>
</dbReference>
<accession>A0A0R1SAW3</accession>
<keyword evidence="4 7" id="KW-0808">Transferase</keyword>
<reference evidence="9 10" key="1">
    <citation type="journal article" date="2015" name="Genome Announc.">
        <title>Expanding the biotechnology potential of lactobacilli through comparative genomics of 213 strains and associated genera.</title>
        <authorList>
            <person name="Sun Z."/>
            <person name="Harris H.M."/>
            <person name="McCann A."/>
            <person name="Guo C."/>
            <person name="Argimon S."/>
            <person name="Zhang W."/>
            <person name="Yang X."/>
            <person name="Jeffery I.B."/>
            <person name="Cooney J.C."/>
            <person name="Kagawa T.F."/>
            <person name="Liu W."/>
            <person name="Song Y."/>
            <person name="Salvetti E."/>
            <person name="Wrobel A."/>
            <person name="Rasinkangas P."/>
            <person name="Parkhill J."/>
            <person name="Rea M.C."/>
            <person name="O'Sullivan O."/>
            <person name="Ritari J."/>
            <person name="Douillard F.P."/>
            <person name="Paul Ross R."/>
            <person name="Yang R."/>
            <person name="Briner A.E."/>
            <person name="Felis G.E."/>
            <person name="de Vos W.M."/>
            <person name="Barrangou R."/>
            <person name="Klaenhammer T.R."/>
            <person name="Caufield P.W."/>
            <person name="Cui Y."/>
            <person name="Zhang H."/>
            <person name="O'Toole P.W."/>
        </authorList>
    </citation>
    <scope>NUCLEOTIDE SEQUENCE [LARGE SCALE GENOMIC DNA]</scope>
    <source>
        <strain evidence="9 10">DSM 14857</strain>
    </source>
</reference>
<evidence type="ECO:0000256" key="3">
    <source>
        <dbReference type="ARBA" id="ARBA00022576"/>
    </source>
</evidence>
<keyword evidence="6 7" id="KW-0368">Histidine biosynthesis</keyword>
<dbReference type="PANTHER" id="PTHR43643">
    <property type="entry name" value="HISTIDINOL-PHOSPHATE AMINOTRANSFERASE 2"/>
    <property type="match status" value="1"/>
</dbReference>
<dbReference type="InterPro" id="IPR004839">
    <property type="entry name" value="Aminotransferase_I/II_large"/>
</dbReference>
<dbReference type="EC" id="2.6.1.9" evidence="7"/>
<dbReference type="eggNOG" id="COG0079">
    <property type="taxonomic scope" value="Bacteria"/>
</dbReference>
<dbReference type="InterPro" id="IPR015421">
    <property type="entry name" value="PyrdxlP-dep_Trfase_major"/>
</dbReference>
<evidence type="ECO:0000256" key="2">
    <source>
        <dbReference type="ARBA" id="ARBA00011738"/>
    </source>
</evidence>
<protein>
    <recommendedName>
        <fullName evidence="7">Histidinol-phosphate aminotransferase</fullName>
        <ecNumber evidence="7">2.6.1.9</ecNumber>
    </recommendedName>
    <alternativeName>
        <fullName evidence="7">Imidazole acetol-phosphate transaminase</fullName>
    </alternativeName>
</protein>
<evidence type="ECO:0000256" key="5">
    <source>
        <dbReference type="ARBA" id="ARBA00022898"/>
    </source>
</evidence>
<comment type="catalytic activity">
    <reaction evidence="7">
        <text>L-histidinol phosphate + 2-oxoglutarate = 3-(imidazol-4-yl)-2-oxopropyl phosphate + L-glutamate</text>
        <dbReference type="Rhea" id="RHEA:23744"/>
        <dbReference type="ChEBI" id="CHEBI:16810"/>
        <dbReference type="ChEBI" id="CHEBI:29985"/>
        <dbReference type="ChEBI" id="CHEBI:57766"/>
        <dbReference type="ChEBI" id="CHEBI:57980"/>
        <dbReference type="EC" id="2.6.1.9"/>
    </reaction>
</comment>
<feature type="modified residue" description="N6-(pyridoxal phosphate)lysine" evidence="7">
    <location>
        <position position="221"/>
    </location>
</feature>
<dbReference type="STRING" id="1423815.FC27_GL000464"/>
<dbReference type="InterPro" id="IPR005861">
    <property type="entry name" value="HisP_aminotrans"/>
</dbReference>
<evidence type="ECO:0000313" key="10">
    <source>
        <dbReference type="Proteomes" id="UP000051647"/>
    </source>
</evidence>
<dbReference type="Gene3D" id="3.90.1150.10">
    <property type="entry name" value="Aspartate Aminotransferase, domain 1"/>
    <property type="match status" value="1"/>
</dbReference>
<dbReference type="NCBIfam" id="TIGR01141">
    <property type="entry name" value="hisC"/>
    <property type="match status" value="1"/>
</dbReference>
<evidence type="ECO:0000256" key="4">
    <source>
        <dbReference type="ARBA" id="ARBA00022679"/>
    </source>
</evidence>
<dbReference type="GO" id="GO:0000105">
    <property type="term" value="P:L-histidine biosynthetic process"/>
    <property type="evidence" value="ECO:0007669"/>
    <property type="project" value="UniProtKB-UniRule"/>
</dbReference>
<dbReference type="CDD" id="cd00609">
    <property type="entry name" value="AAT_like"/>
    <property type="match status" value="1"/>
</dbReference>
<dbReference type="GO" id="GO:0030170">
    <property type="term" value="F:pyridoxal phosphate binding"/>
    <property type="evidence" value="ECO:0007669"/>
    <property type="project" value="InterPro"/>
</dbReference>
<comment type="similarity">
    <text evidence="7">Belongs to the class-II pyridoxal-phosphate-dependent aminotransferase family. Histidinol-phosphate aminotransferase subfamily.</text>
</comment>
<dbReference type="Gene3D" id="3.40.640.10">
    <property type="entry name" value="Type I PLP-dependent aspartate aminotransferase-like (Major domain)"/>
    <property type="match status" value="1"/>
</dbReference>
<feature type="domain" description="Aminotransferase class I/classII large" evidence="8">
    <location>
        <begin position="28"/>
        <end position="347"/>
    </location>
</feature>
<evidence type="ECO:0000256" key="1">
    <source>
        <dbReference type="ARBA" id="ARBA00001933"/>
    </source>
</evidence>
<proteinExistence type="inferred from homology"/>
<evidence type="ECO:0000259" key="8">
    <source>
        <dbReference type="Pfam" id="PF00155"/>
    </source>
</evidence>
<evidence type="ECO:0000256" key="7">
    <source>
        <dbReference type="HAMAP-Rule" id="MF_01023"/>
    </source>
</evidence>
<keyword evidence="5 7" id="KW-0663">Pyridoxal phosphate</keyword>
<evidence type="ECO:0000256" key="6">
    <source>
        <dbReference type="ARBA" id="ARBA00023102"/>
    </source>
</evidence>
<dbReference type="InterPro" id="IPR015424">
    <property type="entry name" value="PyrdxlP-dep_Trfase"/>
</dbReference>
<dbReference type="InterPro" id="IPR050106">
    <property type="entry name" value="HistidinolP_aminotransfase"/>
</dbReference>
<evidence type="ECO:0000313" key="9">
    <source>
        <dbReference type="EMBL" id="KRL66726.1"/>
    </source>
</evidence>
<comment type="pathway">
    <text evidence="7">Amino-acid biosynthesis; L-histidine biosynthesis; L-histidine from 5-phospho-alpha-D-ribose 1-diphosphate: step 7/9.</text>
</comment>
<dbReference type="Pfam" id="PF00155">
    <property type="entry name" value="Aminotran_1_2"/>
    <property type="match status" value="1"/>
</dbReference>
<comment type="cofactor">
    <cofactor evidence="1 7">
        <name>pyridoxal 5'-phosphate</name>
        <dbReference type="ChEBI" id="CHEBI:597326"/>
    </cofactor>
</comment>
<dbReference type="SUPFAM" id="SSF53383">
    <property type="entry name" value="PLP-dependent transferases"/>
    <property type="match status" value="1"/>
</dbReference>
<dbReference type="UniPathway" id="UPA00031">
    <property type="reaction ID" value="UER00012"/>
</dbReference>
<dbReference type="HAMAP" id="MF_01023">
    <property type="entry name" value="HisC_aminotrans_2"/>
    <property type="match status" value="1"/>
</dbReference>
<dbReference type="EMBL" id="AZFA01000012">
    <property type="protein sequence ID" value="KRL66726.1"/>
    <property type="molecule type" value="Genomic_DNA"/>
</dbReference>
<organism evidence="9 10">
    <name type="scientific">Companilactobacillus versmoldensis DSM 14857 = KCTC 3814</name>
    <dbReference type="NCBI Taxonomy" id="1423815"/>
    <lineage>
        <taxon>Bacteria</taxon>
        <taxon>Bacillati</taxon>
        <taxon>Bacillota</taxon>
        <taxon>Bacilli</taxon>
        <taxon>Lactobacillales</taxon>
        <taxon>Lactobacillaceae</taxon>
        <taxon>Companilactobacillus</taxon>
    </lineage>
</organism>
<dbReference type="GO" id="GO:0004400">
    <property type="term" value="F:histidinol-phosphate transaminase activity"/>
    <property type="evidence" value="ECO:0007669"/>
    <property type="project" value="UniProtKB-UniRule"/>
</dbReference>
<comment type="caution">
    <text evidence="9">The sequence shown here is derived from an EMBL/GenBank/DDBJ whole genome shotgun (WGS) entry which is preliminary data.</text>
</comment>
<gene>
    <name evidence="7" type="primary">hisC</name>
    <name evidence="9" type="ORF">FC27_GL000464</name>
</gene>
<dbReference type="PATRIC" id="fig|1423815.3.peg.471"/>
<dbReference type="RefSeq" id="WP_056938091.1">
    <property type="nucleotide sequence ID" value="NZ_AZFA01000012.1"/>
</dbReference>
<keyword evidence="3 7" id="KW-0032">Aminotransferase</keyword>
<dbReference type="AlphaFoldDB" id="A0A0R1SAW3"/>
<dbReference type="OrthoDB" id="9813612at2"/>
<keyword evidence="10" id="KW-1185">Reference proteome</keyword>